<reference evidence="2 3" key="1">
    <citation type="journal article" date="2012" name="Stand. Genomic Sci.">
        <title>Complete genome sequence of the facultatively chemolithoautotrophic and methylotrophic alpha Proteobacterium Starkeya novella type strain (ATCC 8093(T)).</title>
        <authorList>
            <person name="Kappler U."/>
            <person name="Davenport K."/>
            <person name="Beatson S."/>
            <person name="Lucas S."/>
            <person name="Lapidus A."/>
            <person name="Copeland A."/>
            <person name="Berry K.W."/>
            <person name="Glavina Del Rio T."/>
            <person name="Hammon N."/>
            <person name="Dalin E."/>
            <person name="Tice H."/>
            <person name="Pitluck S."/>
            <person name="Richardson P."/>
            <person name="Bruce D."/>
            <person name="Goodwin L.A."/>
            <person name="Han C."/>
            <person name="Tapia R."/>
            <person name="Detter J.C."/>
            <person name="Chang Y.J."/>
            <person name="Jeffries C.D."/>
            <person name="Land M."/>
            <person name="Hauser L."/>
            <person name="Kyrpides N.C."/>
            <person name="Goker M."/>
            <person name="Ivanova N."/>
            <person name="Klenk H.P."/>
            <person name="Woyke T."/>
        </authorList>
    </citation>
    <scope>NUCLEOTIDE SEQUENCE [LARGE SCALE GENOMIC DNA]</scope>
    <source>
        <strain evidence="3">ATCC 8093 / DSM 506 / JCM 20403 / CCM 1077 / IAM 12100 / NBRC 12443 / NCIMB 10456</strain>
    </source>
</reference>
<evidence type="ECO:0000256" key="1">
    <source>
        <dbReference type="ARBA" id="ARBA00038414"/>
    </source>
</evidence>
<dbReference type="OrthoDB" id="978447at2"/>
<dbReference type="KEGG" id="sno:Snov_1918"/>
<gene>
    <name evidence="2" type="ordered locus">Snov_1918</name>
</gene>
<dbReference type="Gene3D" id="3.40.50.12500">
    <property type="match status" value="1"/>
</dbReference>
<proteinExistence type="inferred from homology"/>
<dbReference type="STRING" id="639283.Snov_1918"/>
<accession>D6ZZ85</accession>
<dbReference type="InterPro" id="IPR053714">
    <property type="entry name" value="Iso_Racemase_Enz_sf"/>
</dbReference>
<dbReference type="Proteomes" id="UP000006633">
    <property type="component" value="Chromosome"/>
</dbReference>
<sequence length="220" mass="23654">MAAAPRITLLHATPVAMEPIRNAFARRWPAAETVNLLDDGLSIDRARETELTEAMIERFVSFGRYAHSTGADGILITCSAFGPAIDRLIDELPIPVLKPNEAMFRAAISQGNNIGMLATFAPAVATMTEEFDDFVREGSATASLTTIVVDRAIDLLRQGDASTHNELVAARAPELQNSDAIMLAHFSTSRAAEAVRKVVDVPVLTAPDAAVDLMKQLIEA</sequence>
<comment type="similarity">
    <text evidence="1">Belongs to the HyuE racemase family.</text>
</comment>
<organism evidence="2 3">
    <name type="scientific">Ancylobacter novellus (strain ATCC 8093 / DSM 506 / JCM 20403 / CCM 1077 / IAM 12100 / NBRC 12443 / NCIMB 10456)</name>
    <name type="common">Starkeya novella</name>
    <dbReference type="NCBI Taxonomy" id="639283"/>
    <lineage>
        <taxon>Bacteria</taxon>
        <taxon>Pseudomonadati</taxon>
        <taxon>Pseudomonadota</taxon>
        <taxon>Alphaproteobacteria</taxon>
        <taxon>Hyphomicrobiales</taxon>
        <taxon>Xanthobacteraceae</taxon>
        <taxon>Ancylobacter</taxon>
    </lineage>
</organism>
<dbReference type="AlphaFoldDB" id="D6ZZ85"/>
<dbReference type="Pfam" id="PF01177">
    <property type="entry name" value="Asp_Glu_race"/>
    <property type="match status" value="1"/>
</dbReference>
<dbReference type="InterPro" id="IPR015942">
    <property type="entry name" value="Asp/Glu/hydantoin_racemase"/>
</dbReference>
<dbReference type="eggNOG" id="COG4126">
    <property type="taxonomic scope" value="Bacteria"/>
</dbReference>
<protein>
    <submittedName>
        <fullName evidence="2">Asp/Glu/hydantoin racemase</fullName>
    </submittedName>
</protein>
<dbReference type="GO" id="GO:0047661">
    <property type="term" value="F:amino-acid racemase activity"/>
    <property type="evidence" value="ECO:0007669"/>
    <property type="project" value="InterPro"/>
</dbReference>
<name>D6ZZ85_ANCN5</name>
<evidence type="ECO:0000313" key="2">
    <source>
        <dbReference type="EMBL" id="ADH89221.1"/>
    </source>
</evidence>
<keyword evidence="3" id="KW-1185">Reference proteome</keyword>
<dbReference type="EMBL" id="CP002026">
    <property type="protein sequence ID" value="ADH89221.1"/>
    <property type="molecule type" value="Genomic_DNA"/>
</dbReference>
<dbReference type="HOGENOM" id="CLU_079356_0_1_5"/>
<dbReference type="RefSeq" id="WP_013166725.1">
    <property type="nucleotide sequence ID" value="NC_014217.1"/>
</dbReference>
<evidence type="ECO:0000313" key="3">
    <source>
        <dbReference type="Proteomes" id="UP000006633"/>
    </source>
</evidence>